<name>A0ABQ0AB21_9GAMM</name>
<proteinExistence type="predicted"/>
<keyword evidence="3" id="KW-1185">Reference proteome</keyword>
<dbReference type="EMBL" id="BAABWN010000008">
    <property type="protein sequence ID" value="GAA6168758.1"/>
    <property type="molecule type" value="Genomic_DNA"/>
</dbReference>
<dbReference type="Proteomes" id="UP001465153">
    <property type="component" value="Unassembled WGS sequence"/>
</dbReference>
<sequence length="139" mass="15901">MMFATTFNFTPMGSLPNFPLFDIYAQQTRSLIQMQLAFADMMTMGLISDFREEVEHSMVEGADVAETLIEKLQNLETQYVNETDKQFLVDDAINNAQENLKTVMHEFALATMALPFQRMSPKPPRKRFPVTLDGEVVNK</sequence>
<accession>A0ABQ0AB21</accession>
<organism evidence="2 3">
    <name type="scientific">Sessilibacter corallicola</name>
    <dbReference type="NCBI Taxonomy" id="2904075"/>
    <lineage>
        <taxon>Bacteria</taxon>
        <taxon>Pseudomonadati</taxon>
        <taxon>Pseudomonadota</taxon>
        <taxon>Gammaproteobacteria</taxon>
        <taxon>Cellvibrionales</taxon>
        <taxon>Cellvibrionaceae</taxon>
        <taxon>Sessilibacter</taxon>
    </lineage>
</organism>
<comment type="caution">
    <text evidence="2">The sequence shown here is derived from an EMBL/GenBank/DDBJ whole genome shotgun (WGS) entry which is preliminary data.</text>
</comment>
<gene>
    <name evidence="2" type="ORF">NBRC116591_25690</name>
</gene>
<feature type="region of interest" description="Disordered" evidence="1">
    <location>
        <begin position="120"/>
        <end position="139"/>
    </location>
</feature>
<evidence type="ECO:0000256" key="1">
    <source>
        <dbReference type="SAM" id="MobiDB-lite"/>
    </source>
</evidence>
<evidence type="ECO:0008006" key="4">
    <source>
        <dbReference type="Google" id="ProtNLM"/>
    </source>
</evidence>
<protein>
    <recommendedName>
        <fullName evidence="4">Phasin family protein</fullName>
    </recommendedName>
</protein>
<evidence type="ECO:0000313" key="2">
    <source>
        <dbReference type="EMBL" id="GAA6168758.1"/>
    </source>
</evidence>
<reference evidence="2 3" key="1">
    <citation type="submission" date="2024-04" db="EMBL/GenBank/DDBJ databases">
        <title>Draft genome sequence of Sessilibacter corallicola NBRC 116591.</title>
        <authorList>
            <person name="Miyakawa T."/>
            <person name="Kusuya Y."/>
            <person name="Miura T."/>
        </authorList>
    </citation>
    <scope>NUCLEOTIDE SEQUENCE [LARGE SCALE GENOMIC DNA]</scope>
    <source>
        <strain evidence="2 3">KU-00831-HH</strain>
    </source>
</reference>
<evidence type="ECO:0000313" key="3">
    <source>
        <dbReference type="Proteomes" id="UP001465153"/>
    </source>
</evidence>
<dbReference type="RefSeq" id="WP_233088277.1">
    <property type="nucleotide sequence ID" value="NZ_BAABWN010000008.1"/>
</dbReference>